<accession>A0A3S9VVQ3</accession>
<keyword evidence="1" id="KW-0472">Membrane</keyword>
<dbReference type="AlphaFoldDB" id="A0A3S9VVQ3"/>
<keyword evidence="1" id="KW-0812">Transmembrane</keyword>
<evidence type="ECO:0000256" key="1">
    <source>
        <dbReference type="SAM" id="Phobius"/>
    </source>
</evidence>
<proteinExistence type="predicted"/>
<dbReference type="RefSeq" id="WP_106481232.1">
    <property type="nucleotide sequence ID" value="NZ_CP032819.1"/>
</dbReference>
<gene>
    <name evidence="2" type="ORF">D8S85_14185</name>
</gene>
<dbReference type="KEGG" id="buy:D8S85_14185"/>
<organism evidence="2 3">
    <name type="scientific">Butyricimonas faecalis</name>
    <dbReference type="NCBI Taxonomy" id="2093856"/>
    <lineage>
        <taxon>Bacteria</taxon>
        <taxon>Pseudomonadati</taxon>
        <taxon>Bacteroidota</taxon>
        <taxon>Bacteroidia</taxon>
        <taxon>Bacteroidales</taxon>
        <taxon>Odoribacteraceae</taxon>
        <taxon>Butyricimonas</taxon>
    </lineage>
</organism>
<keyword evidence="3" id="KW-1185">Reference proteome</keyword>
<keyword evidence="1" id="KW-1133">Transmembrane helix</keyword>
<dbReference type="EMBL" id="CP032819">
    <property type="protein sequence ID" value="AZS30580.1"/>
    <property type="molecule type" value="Genomic_DNA"/>
</dbReference>
<evidence type="ECO:0000313" key="2">
    <source>
        <dbReference type="EMBL" id="AZS30580.1"/>
    </source>
</evidence>
<name>A0A3S9VVQ3_9BACT</name>
<feature type="transmembrane region" description="Helical" evidence="1">
    <location>
        <begin position="12"/>
        <end position="29"/>
    </location>
</feature>
<sequence length="111" mass="11494">MMRDQLMLFGNSVGYLGLALSGYQTYIAFTDGDITGNDILGAVSTALSAASYLFASAGFFPVAGVVGIAGCVVGLVSTMINLAGQSLLIQVPLEDGHNVYVYISPNMTSFA</sequence>
<dbReference type="Proteomes" id="UP000270673">
    <property type="component" value="Chromosome"/>
</dbReference>
<reference evidence="2 3" key="1">
    <citation type="submission" date="2018-10" db="EMBL/GenBank/DDBJ databases">
        <title>Butyricimonas faecalis sp. nov., isolated from human faeces and emended description of the genus Butyricimonas.</title>
        <authorList>
            <person name="Le Roy T."/>
            <person name="Van der Smissen P."/>
            <person name="Paquot A."/>
            <person name="Delzenne N."/>
            <person name="Muccioli G."/>
            <person name="Collet J.-F."/>
            <person name="Cani P.D."/>
        </authorList>
    </citation>
    <scope>NUCLEOTIDE SEQUENCE [LARGE SCALE GENOMIC DNA]</scope>
    <source>
        <strain evidence="2 3">H184</strain>
    </source>
</reference>
<evidence type="ECO:0000313" key="3">
    <source>
        <dbReference type="Proteomes" id="UP000270673"/>
    </source>
</evidence>
<protein>
    <submittedName>
        <fullName evidence="2">Uncharacterized protein</fullName>
    </submittedName>
</protein>
<feature type="transmembrane region" description="Helical" evidence="1">
    <location>
        <begin position="49"/>
        <end position="76"/>
    </location>
</feature>